<dbReference type="SMART" id="SM00382">
    <property type="entry name" value="AAA"/>
    <property type="match status" value="1"/>
</dbReference>
<feature type="transmembrane region" description="Helical" evidence="5">
    <location>
        <begin position="562"/>
        <end position="584"/>
    </location>
</feature>
<dbReference type="PANTHER" id="PTHR43023">
    <property type="entry name" value="PROTEIN TRIGALACTOSYLDIACYLGLYCEROL 3, CHLOROPLASTIC"/>
    <property type="match status" value="1"/>
</dbReference>
<dbReference type="GO" id="GO:0005524">
    <property type="term" value="F:ATP binding"/>
    <property type="evidence" value="ECO:0007669"/>
    <property type="project" value="UniProtKB-KW"/>
</dbReference>
<proteinExistence type="predicted"/>
<name>A0A0G4FD04_VITBC</name>
<dbReference type="AlphaFoldDB" id="A0A0G4FD04"/>
<dbReference type="InterPro" id="IPR030802">
    <property type="entry name" value="Permease_MalE"/>
</dbReference>
<accession>A0A0G4FD04</accession>
<keyword evidence="5" id="KW-0812">Transmembrane</keyword>
<dbReference type="InterPro" id="IPR017871">
    <property type="entry name" value="ABC_transporter-like_CS"/>
</dbReference>
<feature type="compositionally biased region" description="Pro residues" evidence="4">
    <location>
        <begin position="379"/>
        <end position="390"/>
    </location>
</feature>
<organism evidence="7 8">
    <name type="scientific">Vitrella brassicaformis (strain CCMP3155)</name>
    <dbReference type="NCBI Taxonomy" id="1169540"/>
    <lineage>
        <taxon>Eukaryota</taxon>
        <taxon>Sar</taxon>
        <taxon>Alveolata</taxon>
        <taxon>Colpodellida</taxon>
        <taxon>Vitrellaceae</taxon>
        <taxon>Vitrella</taxon>
    </lineage>
</organism>
<evidence type="ECO:0000256" key="4">
    <source>
        <dbReference type="SAM" id="MobiDB-lite"/>
    </source>
</evidence>
<evidence type="ECO:0000256" key="5">
    <source>
        <dbReference type="SAM" id="Phobius"/>
    </source>
</evidence>
<keyword evidence="5" id="KW-1133">Transmembrane helix</keyword>
<feature type="region of interest" description="Disordered" evidence="4">
    <location>
        <begin position="352"/>
        <end position="469"/>
    </location>
</feature>
<dbReference type="SUPFAM" id="SSF52540">
    <property type="entry name" value="P-loop containing nucleoside triphosphate hydrolases"/>
    <property type="match status" value="1"/>
</dbReference>
<dbReference type="GO" id="GO:0043190">
    <property type="term" value="C:ATP-binding cassette (ABC) transporter complex"/>
    <property type="evidence" value="ECO:0007669"/>
    <property type="project" value="InterPro"/>
</dbReference>
<evidence type="ECO:0000313" key="8">
    <source>
        <dbReference type="Proteomes" id="UP000041254"/>
    </source>
</evidence>
<dbReference type="InterPro" id="IPR003593">
    <property type="entry name" value="AAA+_ATPase"/>
</dbReference>
<feature type="transmembrane region" description="Helical" evidence="5">
    <location>
        <begin position="623"/>
        <end position="645"/>
    </location>
</feature>
<dbReference type="EMBL" id="CDMY01000409">
    <property type="protein sequence ID" value="CEM11118.1"/>
    <property type="molecule type" value="Genomic_DNA"/>
</dbReference>
<dbReference type="PROSITE" id="PS50893">
    <property type="entry name" value="ABC_TRANSPORTER_2"/>
    <property type="match status" value="1"/>
</dbReference>
<sequence>MVSCLNIEGCKRRSLGTKLTRSSSATTSASKRSPAGSSSAERVMAPSLTPTSTPPAPRSDDATDDEARENDQQSTVMVVMDNEAELTASPASAASTEGRQRRREIGEAERSAGPSARAAGYHYLVKAEVVRTEGSCDKEGFLRSLIGGKKRPCPFVNESVRIELKAGDLLWLDGPSGVGKTSIAKHLAGLQPLPFSDTHMTVTWPSSHPHLHNTPRNHSRIGLLFQNGVMIDSLTVFENLQLSAKVGNLPCGRKTINEQLRRVGLVPERDGQKKPGHLSGGMLRRACLAQVLAQRKSVIVLDEPFVGLDPEIAVEISRLISYLRRTYPVALIVISHQHDLVLGLHPSHIVSLKPKQSDDQATNHTDTSNGKFPRLPVGPSAPLPPLPPGSPATRATTADTLAVTNQQQHLHPQQQQQQHTQHSEMMTTAGTPLAMPEASLGSTEPSTPPVGGGQIDKGEAGGSTKASGRTWRSAINRWPRYEFAVRFLLKLVDYLLYSSPLIILAFFSAGFAICTLFADLLDRIDPIQMLYDVPTLAEIIPIIVAENKDLTDAIIIEVKRKVYALAVAFVFVVELAPLLTGLLLSGRMGGSYSGEVAMMQATHQNDLLKILNLDPRRWSLLPALLSSLIACPLLTWVGASIAVWAGGIVAMQSKYTFFDSQADYYDVAKRAIWEWGDPPMHWSVYPPLVCTYRAVVYGFIIIVVPEIIARWRRCLQPAQVSKVITLAVVLAGLAIIIFDWGFNALLLANSSGVFRGSNPSEFEQMAADFGAVR</sequence>
<feature type="transmembrane region" description="Helical" evidence="5">
    <location>
        <begin position="494"/>
        <end position="521"/>
    </location>
</feature>
<evidence type="ECO:0000256" key="3">
    <source>
        <dbReference type="ARBA" id="ARBA00022840"/>
    </source>
</evidence>
<feature type="compositionally biased region" description="Low complexity" evidence="4">
    <location>
        <begin position="406"/>
        <end position="420"/>
    </location>
</feature>
<keyword evidence="3" id="KW-0067">ATP-binding</keyword>
<dbReference type="InterPro" id="IPR027417">
    <property type="entry name" value="P-loop_NTPase"/>
</dbReference>
<gene>
    <name evidence="7" type="ORF">Vbra_3078</name>
</gene>
<dbReference type="InParanoid" id="A0A0G4FD04"/>
<evidence type="ECO:0000313" key="7">
    <source>
        <dbReference type="EMBL" id="CEM11118.1"/>
    </source>
</evidence>
<keyword evidence="2" id="KW-0547">Nucleotide-binding</keyword>
<evidence type="ECO:0000256" key="2">
    <source>
        <dbReference type="ARBA" id="ARBA00022741"/>
    </source>
</evidence>
<evidence type="ECO:0000256" key="1">
    <source>
        <dbReference type="ARBA" id="ARBA00022448"/>
    </source>
</evidence>
<reference evidence="7 8" key="1">
    <citation type="submission" date="2014-11" db="EMBL/GenBank/DDBJ databases">
        <authorList>
            <person name="Zhu J."/>
            <person name="Qi W."/>
            <person name="Song R."/>
        </authorList>
    </citation>
    <scope>NUCLEOTIDE SEQUENCE [LARGE SCALE GENOMIC DNA]</scope>
</reference>
<feature type="compositionally biased region" description="Polar residues" evidence="4">
    <location>
        <begin position="393"/>
        <end position="405"/>
    </location>
</feature>
<feature type="region of interest" description="Disordered" evidence="4">
    <location>
        <begin position="86"/>
        <end position="115"/>
    </location>
</feature>
<feature type="region of interest" description="Disordered" evidence="4">
    <location>
        <begin position="11"/>
        <end position="72"/>
    </location>
</feature>
<feature type="domain" description="ABC transporter" evidence="6">
    <location>
        <begin position="142"/>
        <end position="379"/>
    </location>
</feature>
<feature type="compositionally biased region" description="Low complexity" evidence="4">
    <location>
        <begin position="17"/>
        <end position="51"/>
    </location>
</feature>
<dbReference type="STRING" id="1169540.A0A0G4FD04"/>
<keyword evidence="5" id="KW-0472">Membrane</keyword>
<dbReference type="VEuPathDB" id="CryptoDB:Vbra_3078"/>
<feature type="compositionally biased region" description="Polar residues" evidence="4">
    <location>
        <begin position="359"/>
        <end position="370"/>
    </location>
</feature>
<feature type="transmembrane region" description="Helical" evidence="5">
    <location>
        <begin position="723"/>
        <end position="748"/>
    </location>
</feature>
<keyword evidence="1" id="KW-0813">Transport</keyword>
<dbReference type="GO" id="GO:0016887">
    <property type="term" value="F:ATP hydrolysis activity"/>
    <property type="evidence" value="ECO:0007669"/>
    <property type="project" value="InterPro"/>
</dbReference>
<dbReference type="PANTHER" id="PTHR43023:SF3">
    <property type="entry name" value="PROTEIN TRIGALACTOSYLDIACYLGLYCEROL 3, CHLOROPLASTIC"/>
    <property type="match status" value="1"/>
</dbReference>
<dbReference type="Proteomes" id="UP000041254">
    <property type="component" value="Unassembled WGS sequence"/>
</dbReference>
<dbReference type="Pfam" id="PF02405">
    <property type="entry name" value="MlaE"/>
    <property type="match status" value="1"/>
</dbReference>
<protein>
    <recommendedName>
        <fullName evidence="6">ABC transporter domain-containing protein</fullName>
    </recommendedName>
</protein>
<dbReference type="Pfam" id="PF00005">
    <property type="entry name" value="ABC_tran"/>
    <property type="match status" value="1"/>
</dbReference>
<dbReference type="InterPro" id="IPR003439">
    <property type="entry name" value="ABC_transporter-like_ATP-bd"/>
</dbReference>
<keyword evidence="8" id="KW-1185">Reference proteome</keyword>
<dbReference type="PROSITE" id="PS00211">
    <property type="entry name" value="ABC_TRANSPORTER_1"/>
    <property type="match status" value="1"/>
</dbReference>
<dbReference type="OrthoDB" id="6500128at2759"/>
<dbReference type="OMA" id="ARENDQQ"/>
<evidence type="ECO:0000259" key="6">
    <source>
        <dbReference type="PROSITE" id="PS50893"/>
    </source>
</evidence>
<dbReference type="Gene3D" id="3.40.50.300">
    <property type="entry name" value="P-loop containing nucleotide triphosphate hydrolases"/>
    <property type="match status" value="1"/>
</dbReference>